<proteinExistence type="predicted"/>
<evidence type="ECO:0008006" key="3">
    <source>
        <dbReference type="Google" id="ProtNLM"/>
    </source>
</evidence>
<dbReference type="EMBL" id="CATNWA010015350">
    <property type="protein sequence ID" value="CAI9582273.1"/>
    <property type="molecule type" value="Genomic_DNA"/>
</dbReference>
<reference evidence="1" key="1">
    <citation type="submission" date="2023-05" db="EMBL/GenBank/DDBJ databases">
        <authorList>
            <person name="Stuckert A."/>
        </authorList>
    </citation>
    <scope>NUCLEOTIDE SEQUENCE</scope>
</reference>
<protein>
    <recommendedName>
        <fullName evidence="3">Protoporphyrinogen oxidase</fullName>
    </recommendedName>
</protein>
<gene>
    <name evidence="1" type="ORF">SPARVUS_LOCUS9637255</name>
</gene>
<organism evidence="1 2">
    <name type="scientific">Staurois parvus</name>
    <dbReference type="NCBI Taxonomy" id="386267"/>
    <lineage>
        <taxon>Eukaryota</taxon>
        <taxon>Metazoa</taxon>
        <taxon>Chordata</taxon>
        <taxon>Craniata</taxon>
        <taxon>Vertebrata</taxon>
        <taxon>Euteleostomi</taxon>
        <taxon>Amphibia</taxon>
        <taxon>Batrachia</taxon>
        <taxon>Anura</taxon>
        <taxon>Neobatrachia</taxon>
        <taxon>Ranoidea</taxon>
        <taxon>Ranidae</taxon>
        <taxon>Staurois</taxon>
    </lineage>
</organism>
<dbReference type="Proteomes" id="UP001162483">
    <property type="component" value="Unassembled WGS sequence"/>
</dbReference>
<comment type="caution">
    <text evidence="1">The sequence shown here is derived from an EMBL/GenBank/DDBJ whole genome shotgun (WGS) entry which is preliminary data.</text>
</comment>
<evidence type="ECO:0000313" key="1">
    <source>
        <dbReference type="EMBL" id="CAI9582273.1"/>
    </source>
</evidence>
<name>A0ABN9EFR8_9NEOB</name>
<sequence>KLLSRHHLAVPLALHRTGFPRARNLSPSLLFTRAPDGGRWTWSRLRPGCGP</sequence>
<accession>A0ABN9EFR8</accession>
<feature type="non-terminal residue" evidence="1">
    <location>
        <position position="1"/>
    </location>
</feature>
<evidence type="ECO:0000313" key="2">
    <source>
        <dbReference type="Proteomes" id="UP001162483"/>
    </source>
</evidence>
<keyword evidence="2" id="KW-1185">Reference proteome</keyword>